<dbReference type="InterPro" id="IPR011006">
    <property type="entry name" value="CheY-like_superfamily"/>
</dbReference>
<dbReference type="GO" id="GO:0005829">
    <property type="term" value="C:cytosol"/>
    <property type="evidence" value="ECO:0007669"/>
    <property type="project" value="TreeGrafter"/>
</dbReference>
<dbReference type="eggNOG" id="COG0745">
    <property type="taxonomic scope" value="Bacteria"/>
</dbReference>
<evidence type="ECO:0008006" key="12">
    <source>
        <dbReference type="Google" id="ProtNLM"/>
    </source>
</evidence>
<evidence type="ECO:0000256" key="5">
    <source>
        <dbReference type="ARBA" id="ARBA00023163"/>
    </source>
</evidence>
<dbReference type="InterPro" id="IPR001867">
    <property type="entry name" value="OmpR/PhoB-type_DNA-bd"/>
</dbReference>
<dbReference type="Pfam" id="PF00072">
    <property type="entry name" value="Response_reg"/>
    <property type="match status" value="1"/>
</dbReference>
<accession>I8XQ65</accession>
<dbReference type="GO" id="GO:0032993">
    <property type="term" value="C:protein-DNA complex"/>
    <property type="evidence" value="ECO:0007669"/>
    <property type="project" value="TreeGrafter"/>
</dbReference>
<dbReference type="InterPro" id="IPR001789">
    <property type="entry name" value="Sig_transdc_resp-reg_receiver"/>
</dbReference>
<feature type="domain" description="OmpR/PhoB-type" evidence="9">
    <location>
        <begin position="148"/>
        <end position="246"/>
    </location>
</feature>
<evidence type="ECO:0000259" key="9">
    <source>
        <dbReference type="PROSITE" id="PS51755"/>
    </source>
</evidence>
<dbReference type="HOGENOM" id="CLU_000445_30_1_10"/>
<dbReference type="SMART" id="SM00862">
    <property type="entry name" value="Trans_reg_C"/>
    <property type="match status" value="1"/>
</dbReference>
<evidence type="ECO:0000256" key="1">
    <source>
        <dbReference type="ARBA" id="ARBA00022553"/>
    </source>
</evidence>
<reference evidence="10 11" key="1">
    <citation type="submission" date="2012-02" db="EMBL/GenBank/DDBJ databases">
        <title>The Genome Sequence of Bacteroides nordii CL02T12C05.</title>
        <authorList>
            <consortium name="The Broad Institute Genome Sequencing Platform"/>
            <person name="Earl A."/>
            <person name="Ward D."/>
            <person name="Feldgarden M."/>
            <person name="Gevers D."/>
            <person name="Zitomersky N.L."/>
            <person name="Coyne M.J."/>
            <person name="Comstock L.E."/>
            <person name="Young S.K."/>
            <person name="Zeng Q."/>
            <person name="Gargeya S."/>
            <person name="Fitzgerald M."/>
            <person name="Haas B."/>
            <person name="Abouelleil A."/>
            <person name="Alvarado L."/>
            <person name="Arachchi H.M."/>
            <person name="Berlin A."/>
            <person name="Chapman S.B."/>
            <person name="Gearin G."/>
            <person name="Goldberg J."/>
            <person name="Griggs A."/>
            <person name="Gujja S."/>
            <person name="Hansen M."/>
            <person name="Heiman D."/>
            <person name="Howarth C."/>
            <person name="Larimer J."/>
            <person name="Lui A."/>
            <person name="MacDonald P.J.P."/>
            <person name="McCowen C."/>
            <person name="Montmayeur A."/>
            <person name="Murphy C."/>
            <person name="Neiman D."/>
            <person name="Pearson M."/>
            <person name="Priest M."/>
            <person name="Roberts A."/>
            <person name="Saif S."/>
            <person name="Shea T."/>
            <person name="Sisk P."/>
            <person name="Stolte C."/>
            <person name="Sykes S."/>
            <person name="Wortman J."/>
            <person name="Nusbaum C."/>
            <person name="Birren B."/>
        </authorList>
    </citation>
    <scope>NUCLEOTIDE SEQUENCE [LARGE SCALE GENOMIC DNA]</scope>
    <source>
        <strain evidence="10 11">CL02T12C05</strain>
    </source>
</reference>
<evidence type="ECO:0000256" key="4">
    <source>
        <dbReference type="ARBA" id="ARBA00023125"/>
    </source>
</evidence>
<feature type="DNA-binding region" description="OmpR/PhoB-type" evidence="7">
    <location>
        <begin position="148"/>
        <end position="246"/>
    </location>
</feature>
<organism evidence="10 11">
    <name type="scientific">Bacteroides nordii CL02T12C05</name>
    <dbReference type="NCBI Taxonomy" id="997884"/>
    <lineage>
        <taxon>Bacteria</taxon>
        <taxon>Pseudomonadati</taxon>
        <taxon>Bacteroidota</taxon>
        <taxon>Bacteroidia</taxon>
        <taxon>Bacteroidales</taxon>
        <taxon>Bacteroidaceae</taxon>
        <taxon>Bacteroides</taxon>
    </lineage>
</organism>
<comment type="caution">
    <text evidence="10">The sequence shown here is derived from an EMBL/GenBank/DDBJ whole genome shotgun (WGS) entry which is preliminary data.</text>
</comment>
<evidence type="ECO:0000313" key="10">
    <source>
        <dbReference type="EMBL" id="EIY52212.1"/>
    </source>
</evidence>
<protein>
    <recommendedName>
        <fullName evidence="12">Transcriptional regulatory protein CusR</fullName>
    </recommendedName>
</protein>
<gene>
    <name evidence="10" type="ORF">HMPREF1068_01759</name>
</gene>
<dbReference type="CDD" id="cd17574">
    <property type="entry name" value="REC_OmpR"/>
    <property type="match status" value="1"/>
</dbReference>
<dbReference type="Proteomes" id="UP000003089">
    <property type="component" value="Unassembled WGS sequence"/>
</dbReference>
<dbReference type="PATRIC" id="fig|997884.3.peg.1790"/>
<dbReference type="GO" id="GO:0006355">
    <property type="term" value="P:regulation of DNA-templated transcription"/>
    <property type="evidence" value="ECO:0007669"/>
    <property type="project" value="InterPro"/>
</dbReference>
<dbReference type="GO" id="GO:0000156">
    <property type="term" value="F:phosphorelay response regulator activity"/>
    <property type="evidence" value="ECO:0007669"/>
    <property type="project" value="TreeGrafter"/>
</dbReference>
<dbReference type="Gene3D" id="1.10.10.10">
    <property type="entry name" value="Winged helix-like DNA-binding domain superfamily/Winged helix DNA-binding domain"/>
    <property type="match status" value="1"/>
</dbReference>
<dbReference type="EMBL" id="AGXS01000015">
    <property type="protein sequence ID" value="EIY52212.1"/>
    <property type="molecule type" value="Genomic_DNA"/>
</dbReference>
<dbReference type="InterPro" id="IPR036388">
    <property type="entry name" value="WH-like_DNA-bd_sf"/>
</dbReference>
<feature type="modified residue" description="4-aspartylphosphate" evidence="6">
    <location>
        <position position="72"/>
    </location>
</feature>
<name>I8XQ65_9BACE</name>
<dbReference type="SMART" id="SM00448">
    <property type="entry name" value="REC"/>
    <property type="match status" value="1"/>
</dbReference>
<dbReference type="PROSITE" id="PS51755">
    <property type="entry name" value="OMPR_PHOB"/>
    <property type="match status" value="1"/>
</dbReference>
<dbReference type="GO" id="GO:0000976">
    <property type="term" value="F:transcription cis-regulatory region binding"/>
    <property type="evidence" value="ECO:0007669"/>
    <property type="project" value="TreeGrafter"/>
</dbReference>
<feature type="domain" description="Response regulatory" evidence="8">
    <location>
        <begin position="23"/>
        <end position="137"/>
    </location>
</feature>
<dbReference type="Gene3D" id="6.10.250.690">
    <property type="match status" value="1"/>
</dbReference>
<dbReference type="PANTHER" id="PTHR48111:SF22">
    <property type="entry name" value="REGULATOR OF RPOS"/>
    <property type="match status" value="1"/>
</dbReference>
<dbReference type="FunFam" id="3.40.50.2300:FF:000001">
    <property type="entry name" value="DNA-binding response regulator PhoB"/>
    <property type="match status" value="1"/>
</dbReference>
<proteinExistence type="predicted"/>
<keyword evidence="4 7" id="KW-0238">DNA-binding</keyword>
<evidence type="ECO:0000256" key="6">
    <source>
        <dbReference type="PROSITE-ProRule" id="PRU00169"/>
    </source>
</evidence>
<dbReference type="CDD" id="cd00383">
    <property type="entry name" value="trans_reg_C"/>
    <property type="match status" value="1"/>
</dbReference>
<evidence type="ECO:0000256" key="2">
    <source>
        <dbReference type="ARBA" id="ARBA00023012"/>
    </source>
</evidence>
<evidence type="ECO:0000256" key="3">
    <source>
        <dbReference type="ARBA" id="ARBA00023015"/>
    </source>
</evidence>
<dbReference type="InterPro" id="IPR039420">
    <property type="entry name" value="WalR-like"/>
</dbReference>
<keyword evidence="1 6" id="KW-0597">Phosphoprotein</keyword>
<dbReference type="FunFam" id="1.10.10.10:FF:000005">
    <property type="entry name" value="Two-component system response regulator"/>
    <property type="match status" value="1"/>
</dbReference>
<dbReference type="Pfam" id="PF00486">
    <property type="entry name" value="Trans_reg_C"/>
    <property type="match status" value="1"/>
</dbReference>
<evidence type="ECO:0000256" key="7">
    <source>
        <dbReference type="PROSITE-ProRule" id="PRU01091"/>
    </source>
</evidence>
<keyword evidence="2" id="KW-0902">Two-component regulatory system</keyword>
<dbReference type="AlphaFoldDB" id="I8XQ65"/>
<evidence type="ECO:0000313" key="11">
    <source>
        <dbReference type="Proteomes" id="UP000003089"/>
    </source>
</evidence>
<dbReference type="SUPFAM" id="SSF52172">
    <property type="entry name" value="CheY-like"/>
    <property type="match status" value="1"/>
</dbReference>
<dbReference type="PROSITE" id="PS50110">
    <property type="entry name" value="RESPONSE_REGULATORY"/>
    <property type="match status" value="1"/>
</dbReference>
<evidence type="ECO:0000259" key="8">
    <source>
        <dbReference type="PROSITE" id="PS50110"/>
    </source>
</evidence>
<keyword evidence="11" id="KW-1185">Reference proteome</keyword>
<dbReference type="Gene3D" id="3.40.50.2300">
    <property type="match status" value="1"/>
</dbReference>
<sequence>MRSSLMYELPLYTLNNIHKVMYQILIIEDEQRVAELLKRGLEESGYQVVVAFDGMMGLRIFKSNTFHLIISDIILPKLDGFELSKEIRKINPAIPILMLTALGSTDDKLEGFDAGADDYMVKPFDFRELNARINVLLKRSAENIRQVPEELIYADLKINLKSKTVYRNKCEIKLSPKEYNLLVYMVENAERVLSRVEIADKVWNTHFDTGTNFIDVYINYLRKKIDRNFEKKLIQTKAGMGFIFTDKT</sequence>
<keyword evidence="5" id="KW-0804">Transcription</keyword>
<keyword evidence="3" id="KW-0805">Transcription regulation</keyword>
<dbReference type="PANTHER" id="PTHR48111">
    <property type="entry name" value="REGULATOR OF RPOS"/>
    <property type="match status" value="1"/>
</dbReference>
<dbReference type="STRING" id="997884.HMPREF1068_01759"/>